<protein>
    <recommendedName>
        <fullName evidence="6">Tyr recombinase domain-containing protein</fullName>
    </recommendedName>
</protein>
<dbReference type="InterPro" id="IPR010998">
    <property type="entry name" value="Integrase_recombinase_N"/>
</dbReference>
<dbReference type="InterPro" id="IPR013762">
    <property type="entry name" value="Integrase-like_cat_sf"/>
</dbReference>
<dbReference type="Pfam" id="PF00589">
    <property type="entry name" value="Phage_integrase"/>
    <property type="match status" value="1"/>
</dbReference>
<dbReference type="CDD" id="cd00799">
    <property type="entry name" value="INT_Cre_C"/>
    <property type="match status" value="1"/>
</dbReference>
<dbReference type="PANTHER" id="PTHR34605:SF3">
    <property type="entry name" value="P CELL-TYPE AGGLUTINATION PROTEIN MAP4-LIKE-RELATED"/>
    <property type="match status" value="1"/>
</dbReference>
<proteinExistence type="predicted"/>
<feature type="domain" description="Tyr recombinase" evidence="3">
    <location>
        <begin position="123"/>
        <end position="332"/>
    </location>
</feature>
<gene>
    <name evidence="5" type="ORF">METZ01_LOCUS143691</name>
</gene>
<dbReference type="InterPro" id="IPR052925">
    <property type="entry name" value="Phage_Integrase-like_Recomb"/>
</dbReference>
<dbReference type="InterPro" id="IPR002104">
    <property type="entry name" value="Integrase_catalytic"/>
</dbReference>
<dbReference type="InterPro" id="IPR011010">
    <property type="entry name" value="DNA_brk_join_enz"/>
</dbReference>
<dbReference type="GO" id="GO:0006310">
    <property type="term" value="P:DNA recombination"/>
    <property type="evidence" value="ECO:0007669"/>
    <property type="project" value="UniProtKB-KW"/>
</dbReference>
<dbReference type="SUPFAM" id="SSF47823">
    <property type="entry name" value="lambda integrase-like, N-terminal domain"/>
    <property type="match status" value="1"/>
</dbReference>
<dbReference type="GO" id="GO:0003677">
    <property type="term" value="F:DNA binding"/>
    <property type="evidence" value="ECO:0007669"/>
    <property type="project" value="UniProtKB-KW"/>
</dbReference>
<keyword evidence="1" id="KW-0238">DNA-binding</keyword>
<dbReference type="PROSITE" id="PS51898">
    <property type="entry name" value="TYR_RECOMBINASE"/>
    <property type="match status" value="1"/>
</dbReference>
<feature type="domain" description="Core-binding (CB)" evidence="4">
    <location>
        <begin position="13"/>
        <end position="97"/>
    </location>
</feature>
<dbReference type="PROSITE" id="PS51900">
    <property type="entry name" value="CB"/>
    <property type="match status" value="1"/>
</dbReference>
<evidence type="ECO:0000313" key="5">
    <source>
        <dbReference type="EMBL" id="SVA90837.1"/>
    </source>
</evidence>
<dbReference type="SUPFAM" id="SSF56349">
    <property type="entry name" value="DNA breaking-rejoining enzymes"/>
    <property type="match status" value="1"/>
</dbReference>
<organism evidence="5">
    <name type="scientific">marine metagenome</name>
    <dbReference type="NCBI Taxonomy" id="408172"/>
    <lineage>
        <taxon>unclassified sequences</taxon>
        <taxon>metagenomes</taxon>
        <taxon>ecological metagenomes</taxon>
    </lineage>
</organism>
<evidence type="ECO:0000259" key="3">
    <source>
        <dbReference type="PROSITE" id="PS51898"/>
    </source>
</evidence>
<keyword evidence="2" id="KW-0233">DNA recombination</keyword>
<evidence type="ECO:0000256" key="2">
    <source>
        <dbReference type="ARBA" id="ARBA00023172"/>
    </source>
</evidence>
<evidence type="ECO:0008006" key="6">
    <source>
        <dbReference type="Google" id="ProtNLM"/>
    </source>
</evidence>
<name>A0A381ZQ07_9ZZZZ</name>
<evidence type="ECO:0000256" key="1">
    <source>
        <dbReference type="ARBA" id="ARBA00023125"/>
    </source>
</evidence>
<reference evidence="5" key="1">
    <citation type="submission" date="2018-05" db="EMBL/GenBank/DDBJ databases">
        <authorList>
            <person name="Lanie J.A."/>
            <person name="Ng W.-L."/>
            <person name="Kazmierczak K.M."/>
            <person name="Andrzejewski T.M."/>
            <person name="Davidsen T.M."/>
            <person name="Wayne K.J."/>
            <person name="Tettelin H."/>
            <person name="Glass J.I."/>
            <person name="Rusch D."/>
            <person name="Podicherti R."/>
            <person name="Tsui H.-C.T."/>
            <person name="Winkler M.E."/>
        </authorList>
    </citation>
    <scope>NUCLEOTIDE SEQUENCE</scope>
</reference>
<dbReference type="AlphaFoldDB" id="A0A381ZQ07"/>
<sequence length="333" mass="38243">MIYEDLDRLDIDKLNKDLLDGVEDYIDVSKSNNTRKAYDKDWKDFVRFCKYTKTKYLPADYPTVSKYLVYCAKIQKLKVSTIERRLASIIFKHRESLHSIDRKHKLIKNVIEGIKRNFGTKPNSSQALSIEDIKKIIDKIDEDENILKDKNKSLARNLRDKTLILIGFLGGFRRSELINLNYEDIERDLEGLKIIIRKSKTDQRGSGSHTKGIRKSLVGPKYCPVFNYENWIKVSGIASGKVFRQIDRSNKILDSLSDRAVALILKWRAEKAGINSIKIAGHSMRSGIATSLAKEGATENEIKKITNHRSSSMVQRYIQDAEIFDNATKLLDL</sequence>
<dbReference type="InterPro" id="IPR044068">
    <property type="entry name" value="CB"/>
</dbReference>
<dbReference type="EMBL" id="UINC01022036">
    <property type="protein sequence ID" value="SVA90837.1"/>
    <property type="molecule type" value="Genomic_DNA"/>
</dbReference>
<evidence type="ECO:0000259" key="4">
    <source>
        <dbReference type="PROSITE" id="PS51900"/>
    </source>
</evidence>
<dbReference type="GO" id="GO:0015074">
    <property type="term" value="P:DNA integration"/>
    <property type="evidence" value="ECO:0007669"/>
    <property type="project" value="InterPro"/>
</dbReference>
<accession>A0A381ZQ07</accession>
<dbReference type="Gene3D" id="1.10.443.10">
    <property type="entry name" value="Intergrase catalytic core"/>
    <property type="match status" value="1"/>
</dbReference>
<dbReference type="Gene3D" id="1.10.150.130">
    <property type="match status" value="1"/>
</dbReference>
<dbReference type="PANTHER" id="PTHR34605">
    <property type="entry name" value="PHAGE_INTEGRASE DOMAIN-CONTAINING PROTEIN"/>
    <property type="match status" value="1"/>
</dbReference>